<dbReference type="EMBL" id="CAJJDN010000062">
    <property type="protein sequence ID" value="CAD8094096.1"/>
    <property type="molecule type" value="Genomic_DNA"/>
</dbReference>
<accession>A0A8S1NVW7</accession>
<evidence type="ECO:0000313" key="2">
    <source>
        <dbReference type="Proteomes" id="UP000692954"/>
    </source>
</evidence>
<name>A0A8S1NVW7_9CILI</name>
<keyword evidence="2" id="KW-1185">Reference proteome</keyword>
<evidence type="ECO:0000313" key="1">
    <source>
        <dbReference type="EMBL" id="CAD8094096.1"/>
    </source>
</evidence>
<organism evidence="1 2">
    <name type="scientific">Paramecium sonneborni</name>
    <dbReference type="NCBI Taxonomy" id="65129"/>
    <lineage>
        <taxon>Eukaryota</taxon>
        <taxon>Sar</taxon>
        <taxon>Alveolata</taxon>
        <taxon>Ciliophora</taxon>
        <taxon>Intramacronucleata</taxon>
        <taxon>Oligohymenophorea</taxon>
        <taxon>Peniculida</taxon>
        <taxon>Parameciidae</taxon>
        <taxon>Paramecium</taxon>
    </lineage>
</organism>
<gene>
    <name evidence="1" type="ORF">PSON_ATCC_30995.1.T0620009</name>
</gene>
<comment type="caution">
    <text evidence="1">The sequence shown here is derived from an EMBL/GenBank/DDBJ whole genome shotgun (WGS) entry which is preliminary data.</text>
</comment>
<dbReference type="AlphaFoldDB" id="A0A8S1NVW7"/>
<protein>
    <submittedName>
        <fullName evidence="1">Uncharacterized protein</fullName>
    </submittedName>
</protein>
<dbReference type="Proteomes" id="UP000692954">
    <property type="component" value="Unassembled WGS sequence"/>
</dbReference>
<proteinExistence type="predicted"/>
<sequence>MIIEKGFYFQFLCISSIKYEYDTEISIFCQALNRMRQSYFLTFIQQNIWFKISNKCSSPRRVDFFISIQFQVFYGCYSPQSFISLTIQLIFIKFPICKDIQSRRILECFKKAYLGVTEQDIKSLGIEALIAEEFKIKEEQYTIELLQCFLRNKDYYLIDLLLKYEKKNVDAQKLNELNEEA</sequence>
<reference evidence="1" key="1">
    <citation type="submission" date="2021-01" db="EMBL/GenBank/DDBJ databases">
        <authorList>
            <consortium name="Genoscope - CEA"/>
            <person name="William W."/>
        </authorList>
    </citation>
    <scope>NUCLEOTIDE SEQUENCE</scope>
</reference>